<evidence type="ECO:0000313" key="4">
    <source>
        <dbReference type="EMBL" id="MBB4863351.1"/>
    </source>
</evidence>
<feature type="domain" description="Tail sheath protein C-terminal" evidence="3">
    <location>
        <begin position="378"/>
        <end position="490"/>
    </location>
</feature>
<sequence>MTVPFSNIPSNLRVPLFYAEVDNSQANSGAQNQRTLIIGQITSSGNAVAGTPVLGQGVSDAKAKGGSGSMLALMTAAYVAADGFGEVWFLPLADAAGATAATGTVAITGTPSATGVVSLYIAGQLVSQVVTASDTAASVATALAALVNATADLPVTAAAATSTVTLTAKNKGLAGNDIDVRLNYQGTAGGEATPAGLSIAVTAMAGGATNPTLDTALANLGDEPFDFIVSPYTDTASLNALKNLLNDQSGRWSYASQLYGHVFAALRGTLASLATAGTARNNQHETILGFNDSPSPAWIWAADLAGTAAVALRADPGRPLQTLALRTVLAPPIASRFDLGERNTLLWDGISTFMVQSDGTVALENVITTYQKNGFGSPDDSYLQIETLFLLMYVLRQQRALVTSKYARVKLAANGTRFAPGSAIVTPAIIKADLVAQYQQLEYDGFVQGAAEFAKALIVEKNSSNPNRVDVLWPGTLINQLRIFALLAQFRL</sequence>
<dbReference type="Pfam" id="PF04984">
    <property type="entry name" value="Phage_sheath_1"/>
    <property type="match status" value="1"/>
</dbReference>
<organism evidence="4 5">
    <name type="scientific">Pseudomonas nitroreducens</name>
    <dbReference type="NCBI Taxonomy" id="46680"/>
    <lineage>
        <taxon>Bacteria</taxon>
        <taxon>Pseudomonadati</taxon>
        <taxon>Pseudomonadota</taxon>
        <taxon>Gammaproteobacteria</taxon>
        <taxon>Pseudomonadales</taxon>
        <taxon>Pseudomonadaceae</taxon>
        <taxon>Pseudomonas</taxon>
    </lineage>
</organism>
<feature type="domain" description="Tail sheath protein subtilisin-like" evidence="2">
    <location>
        <begin position="206"/>
        <end position="369"/>
    </location>
</feature>
<protein>
    <submittedName>
        <fullName evidence="4">Phage tail sheath gpL-like</fullName>
    </submittedName>
</protein>
<evidence type="ECO:0000259" key="2">
    <source>
        <dbReference type="Pfam" id="PF04984"/>
    </source>
</evidence>
<name>A0A7W7KIF9_PSENT</name>
<accession>A0A7W7KIF9</accession>
<dbReference type="PIRSF" id="PIRSF007349">
    <property type="entry name" value="Tsp_L"/>
    <property type="match status" value="1"/>
</dbReference>
<dbReference type="Proteomes" id="UP000566995">
    <property type="component" value="Unassembled WGS sequence"/>
</dbReference>
<dbReference type="RefSeq" id="WP_184588650.1">
    <property type="nucleotide sequence ID" value="NZ_JACHLI010000006.1"/>
</dbReference>
<reference evidence="4 5" key="1">
    <citation type="submission" date="2020-08" db="EMBL/GenBank/DDBJ databases">
        <title>Functional genomics of gut bacteria from endangered species of beetles.</title>
        <authorList>
            <person name="Carlos-Shanley C."/>
        </authorList>
    </citation>
    <scope>NUCLEOTIDE SEQUENCE [LARGE SCALE GENOMIC DNA]</scope>
    <source>
        <strain evidence="4 5">S00179</strain>
    </source>
</reference>
<dbReference type="Pfam" id="PF17482">
    <property type="entry name" value="Phage_sheath_1C"/>
    <property type="match status" value="1"/>
</dbReference>
<dbReference type="InterPro" id="IPR020287">
    <property type="entry name" value="Tail_sheath_C"/>
</dbReference>
<comment type="similarity">
    <text evidence="1">Belongs to the myoviridae tail sheath protein family.</text>
</comment>
<dbReference type="EMBL" id="JACHLI010000006">
    <property type="protein sequence ID" value="MBB4863351.1"/>
    <property type="molecule type" value="Genomic_DNA"/>
</dbReference>
<evidence type="ECO:0000259" key="3">
    <source>
        <dbReference type="Pfam" id="PF17482"/>
    </source>
</evidence>
<evidence type="ECO:0000313" key="5">
    <source>
        <dbReference type="Proteomes" id="UP000566995"/>
    </source>
</evidence>
<evidence type="ECO:0000256" key="1">
    <source>
        <dbReference type="ARBA" id="ARBA00008005"/>
    </source>
</evidence>
<dbReference type="InterPro" id="IPR007067">
    <property type="entry name" value="Tail_sheath"/>
</dbReference>
<gene>
    <name evidence="4" type="ORF">HNP46_002198</name>
</gene>
<proteinExistence type="inferred from homology"/>
<dbReference type="InterPro" id="IPR035089">
    <property type="entry name" value="Phage_sheath_subtilisin"/>
</dbReference>
<dbReference type="AlphaFoldDB" id="A0A7W7KIF9"/>
<comment type="caution">
    <text evidence="4">The sequence shown here is derived from an EMBL/GenBank/DDBJ whole genome shotgun (WGS) entry which is preliminary data.</text>
</comment>